<comment type="catalytic activity">
    <reaction evidence="19">
        <text>O(6)-methyl-dGTP + H2O = O(6)-methyl-dGMP + diphosphate + H(+)</text>
        <dbReference type="Rhea" id="RHEA:67600"/>
        <dbReference type="ChEBI" id="CHEBI:15377"/>
        <dbReference type="ChEBI" id="CHEBI:15378"/>
        <dbReference type="ChEBI" id="CHEBI:33019"/>
        <dbReference type="ChEBI" id="CHEBI:169974"/>
        <dbReference type="ChEBI" id="CHEBI:169975"/>
    </reaction>
    <physiologicalReaction direction="left-to-right" evidence="19">
        <dbReference type="Rhea" id="RHEA:67601"/>
    </physiologicalReaction>
</comment>
<dbReference type="PANTHER" id="PTHR43758">
    <property type="entry name" value="7,8-DIHYDRO-8-OXOGUANINE TRIPHOSPHATASE"/>
    <property type="match status" value="1"/>
</dbReference>
<keyword evidence="6" id="KW-0460">Magnesium</keyword>
<keyword evidence="23" id="KW-1185">Reference proteome</keyword>
<evidence type="ECO:0000256" key="20">
    <source>
        <dbReference type="ARBA" id="ARBA00049032"/>
    </source>
</evidence>
<keyword evidence="5 22" id="KW-0378">Hydrolase</keyword>
<evidence type="ECO:0000256" key="10">
    <source>
        <dbReference type="ARBA" id="ARBA00024596"/>
    </source>
</evidence>
<evidence type="ECO:0000256" key="6">
    <source>
        <dbReference type="ARBA" id="ARBA00022842"/>
    </source>
</evidence>
<dbReference type="Gene3D" id="3.90.79.10">
    <property type="entry name" value="Nucleoside Triphosphate Pyrophosphohydrolase"/>
    <property type="match status" value="1"/>
</dbReference>
<dbReference type="HOGENOM" id="CLU_081074_0_0_1"/>
<comment type="similarity">
    <text evidence="2">Belongs to the Nudix hydrolase family.</text>
</comment>
<organism evidence="22 23">
    <name type="scientific">Pseudozyma antarctica</name>
    <name type="common">Yeast</name>
    <name type="synonym">Candida antarctica</name>
    <dbReference type="NCBI Taxonomy" id="84753"/>
    <lineage>
        <taxon>Eukaryota</taxon>
        <taxon>Fungi</taxon>
        <taxon>Dikarya</taxon>
        <taxon>Basidiomycota</taxon>
        <taxon>Ustilaginomycotina</taxon>
        <taxon>Ustilaginomycetes</taxon>
        <taxon>Ustilaginales</taxon>
        <taxon>Ustilaginaceae</taxon>
        <taxon>Moesziomyces</taxon>
    </lineage>
</organism>
<dbReference type="Proteomes" id="UP000053758">
    <property type="component" value="Unassembled WGS sequence"/>
</dbReference>
<evidence type="ECO:0000256" key="11">
    <source>
        <dbReference type="ARBA" id="ARBA00026103"/>
    </source>
</evidence>
<dbReference type="GO" id="GO:0042262">
    <property type="term" value="P:DNA protection"/>
    <property type="evidence" value="ECO:0007669"/>
    <property type="project" value="InterPro"/>
</dbReference>
<dbReference type="RefSeq" id="XP_014657070.1">
    <property type="nucleotide sequence ID" value="XM_014801584.1"/>
</dbReference>
<comment type="function">
    <text evidence="21">Oxidized purine nucleoside triphosphate hydrolase which is a prominent sanitizer of the oxidized nucleotide pool. Catalyzes the hydrolysis of 2-oxo-dATP (2-hydroxy-dATP) into 2-oxo-dAMP. Also has a significant hydrolase activity toward 2-oxo-ATP, 8-oxo-dGTP and 8-oxo-dATP. Through the hydrolysis of oxidized purine nucleoside triphosphates, prevents their incorporation into DNA and the subsequent transversions A:T to C:G and G:C to T:A. Also catalyzes the hydrolysis of methylated purine nucleoside triphosphate preventing their integration into DNA. Through this antimutagenic activity protects cells from oxidative stress.</text>
</comment>
<comment type="catalytic activity">
    <reaction evidence="7">
        <text>8-oxo-dATP + H2O = 8-oxo-dAMP + diphosphate + H(+)</text>
        <dbReference type="Rhea" id="RHEA:65396"/>
        <dbReference type="ChEBI" id="CHEBI:15377"/>
        <dbReference type="ChEBI" id="CHEBI:15378"/>
        <dbReference type="ChEBI" id="CHEBI:33019"/>
        <dbReference type="ChEBI" id="CHEBI:71361"/>
        <dbReference type="ChEBI" id="CHEBI:172871"/>
    </reaction>
    <physiologicalReaction direction="left-to-right" evidence="7">
        <dbReference type="Rhea" id="RHEA:65397"/>
    </physiologicalReaction>
</comment>
<evidence type="ECO:0000256" key="16">
    <source>
        <dbReference type="ARBA" id="ARBA00031927"/>
    </source>
</evidence>
<evidence type="ECO:0000256" key="7">
    <source>
        <dbReference type="ARBA" id="ARBA00024448"/>
    </source>
</evidence>
<comment type="catalytic activity">
    <reaction evidence="20">
        <text>N(6)-methyl-dATP + H2O = N(6)-methyl-dAMP + diphosphate + H(+)</text>
        <dbReference type="Rhea" id="RHEA:67604"/>
        <dbReference type="ChEBI" id="CHEBI:15377"/>
        <dbReference type="ChEBI" id="CHEBI:15378"/>
        <dbReference type="ChEBI" id="CHEBI:33019"/>
        <dbReference type="ChEBI" id="CHEBI:169976"/>
        <dbReference type="ChEBI" id="CHEBI:172872"/>
    </reaction>
    <physiologicalReaction direction="left-to-right" evidence="20">
        <dbReference type="Rhea" id="RHEA:67605"/>
    </physiologicalReaction>
</comment>
<evidence type="ECO:0000256" key="14">
    <source>
        <dbReference type="ARBA" id="ARBA00030634"/>
    </source>
</evidence>
<dbReference type="GO" id="GO:0008828">
    <property type="term" value="F:dATP diphosphatase activity"/>
    <property type="evidence" value="ECO:0007669"/>
    <property type="project" value="UniProtKB-EC"/>
</dbReference>
<dbReference type="EC" id="3.6.1.56" evidence="11"/>
<evidence type="ECO:0000256" key="5">
    <source>
        <dbReference type="ARBA" id="ARBA00022801"/>
    </source>
</evidence>
<protein>
    <recommendedName>
        <fullName evidence="12">Oxidized purine nucleoside triphosphate hydrolase</fullName>
        <ecNumber evidence="11">3.6.1.56</ecNumber>
    </recommendedName>
    <alternativeName>
        <fullName evidence="16">2-hydroxy-dATP diphosphatase</fullName>
    </alternativeName>
    <alternativeName>
        <fullName evidence="15">7,8-dihydro-8-oxoguanine triphosphatase</fullName>
    </alternativeName>
    <alternativeName>
        <fullName evidence="14">8-oxo-dGTPase</fullName>
    </alternativeName>
    <alternativeName>
        <fullName evidence="17">Methylated purine nucleoside triphosphate hydrolase</fullName>
    </alternativeName>
    <alternativeName>
        <fullName evidence="13">Nucleoside diphosphate-linked moiety X motif 1</fullName>
    </alternativeName>
</protein>
<evidence type="ECO:0000256" key="18">
    <source>
        <dbReference type="ARBA" id="ARBA00048002"/>
    </source>
</evidence>
<dbReference type="GO" id="GO:0008413">
    <property type="term" value="F:8-oxo-7,8-dihydroguanosine triphosphate pyrophosphatase activity"/>
    <property type="evidence" value="ECO:0007669"/>
    <property type="project" value="InterPro"/>
</dbReference>
<evidence type="ECO:0000256" key="9">
    <source>
        <dbReference type="ARBA" id="ARBA00024486"/>
    </source>
</evidence>
<dbReference type="PRINTS" id="PR01403">
    <property type="entry name" value="8OXTPHPHTASE"/>
</dbReference>
<evidence type="ECO:0000256" key="19">
    <source>
        <dbReference type="ARBA" id="ARBA00048894"/>
    </source>
</evidence>
<dbReference type="GeneID" id="26303830"/>
<gene>
    <name evidence="22" type="ORF">PAN0_006d2942</name>
</gene>
<evidence type="ECO:0000256" key="15">
    <source>
        <dbReference type="ARBA" id="ARBA00030682"/>
    </source>
</evidence>
<dbReference type="EMBL" id="DF830073">
    <property type="protein sequence ID" value="GAK64727.1"/>
    <property type="molecule type" value="Genomic_DNA"/>
</dbReference>
<evidence type="ECO:0000256" key="13">
    <source>
        <dbReference type="ARBA" id="ARBA00029673"/>
    </source>
</evidence>
<dbReference type="Pfam" id="PF00293">
    <property type="entry name" value="NUDIX"/>
    <property type="match status" value="1"/>
</dbReference>
<evidence type="ECO:0000256" key="21">
    <source>
        <dbReference type="ARBA" id="ARBA00053094"/>
    </source>
</evidence>
<comment type="catalytic activity">
    <reaction evidence="10">
        <text>2-oxo-ATP + H2O = 2-oxo-AMP + diphosphate + H(+)</text>
        <dbReference type="Rhea" id="RHEA:67392"/>
        <dbReference type="ChEBI" id="CHEBI:15377"/>
        <dbReference type="ChEBI" id="CHEBI:15378"/>
        <dbReference type="ChEBI" id="CHEBI:33019"/>
        <dbReference type="ChEBI" id="CHEBI:71395"/>
        <dbReference type="ChEBI" id="CHEBI:172878"/>
    </reaction>
    <physiologicalReaction direction="left-to-right" evidence="10">
        <dbReference type="Rhea" id="RHEA:67393"/>
    </physiologicalReaction>
</comment>
<comment type="subunit">
    <text evidence="3">Monomer.</text>
</comment>
<accession>A0A081CDI1</accession>
<dbReference type="GO" id="GO:0046872">
    <property type="term" value="F:metal ion binding"/>
    <property type="evidence" value="ECO:0007669"/>
    <property type="project" value="UniProtKB-KW"/>
</dbReference>
<dbReference type="PANTHER" id="PTHR43758:SF2">
    <property type="entry name" value="OXIDIZED PURINE NUCLEOSIDE TRIPHOSPHATE HYDROLASE"/>
    <property type="match status" value="1"/>
</dbReference>
<comment type="catalytic activity">
    <reaction evidence="8">
        <text>2-oxo-dATP + H2O = 2-oxo-dAMP + diphosphate + H(+)</text>
        <dbReference type="Rhea" id="RHEA:31583"/>
        <dbReference type="ChEBI" id="CHEBI:15377"/>
        <dbReference type="ChEBI" id="CHEBI:15378"/>
        <dbReference type="ChEBI" id="CHEBI:33019"/>
        <dbReference type="ChEBI" id="CHEBI:63212"/>
        <dbReference type="ChEBI" id="CHEBI:77897"/>
        <dbReference type="EC" id="3.6.1.56"/>
    </reaction>
    <physiologicalReaction direction="left-to-right" evidence="8">
        <dbReference type="Rhea" id="RHEA:31584"/>
    </physiologicalReaction>
</comment>
<name>A0A081CDI1_PSEA2</name>
<evidence type="ECO:0000256" key="1">
    <source>
        <dbReference type="ARBA" id="ARBA00001946"/>
    </source>
</evidence>
<dbReference type="GO" id="GO:0005737">
    <property type="term" value="C:cytoplasm"/>
    <property type="evidence" value="ECO:0007669"/>
    <property type="project" value="TreeGrafter"/>
</dbReference>
<comment type="catalytic activity">
    <reaction evidence="18">
        <text>N(6)-methyl-ATP + H2O = N(6)-methyl-AMP + diphosphate + H(+)</text>
        <dbReference type="Rhea" id="RHEA:67608"/>
        <dbReference type="ChEBI" id="CHEBI:15377"/>
        <dbReference type="ChEBI" id="CHEBI:15378"/>
        <dbReference type="ChEBI" id="CHEBI:33019"/>
        <dbReference type="ChEBI" id="CHEBI:144842"/>
        <dbReference type="ChEBI" id="CHEBI:172873"/>
    </reaction>
    <physiologicalReaction direction="left-to-right" evidence="18">
        <dbReference type="Rhea" id="RHEA:67609"/>
    </physiologicalReaction>
</comment>
<evidence type="ECO:0000313" key="22">
    <source>
        <dbReference type="EMBL" id="GAK64727.1"/>
    </source>
</evidence>
<evidence type="ECO:0000256" key="8">
    <source>
        <dbReference type="ARBA" id="ARBA00024459"/>
    </source>
</evidence>
<dbReference type="InterPro" id="IPR003563">
    <property type="entry name" value="8ODP"/>
</dbReference>
<evidence type="ECO:0000256" key="2">
    <source>
        <dbReference type="ARBA" id="ARBA00005582"/>
    </source>
</evidence>
<dbReference type="SUPFAM" id="SSF55811">
    <property type="entry name" value="Nudix"/>
    <property type="match status" value="1"/>
</dbReference>
<dbReference type="InterPro" id="IPR000086">
    <property type="entry name" value="NUDIX_hydrolase_dom"/>
</dbReference>
<evidence type="ECO:0000256" key="17">
    <source>
        <dbReference type="ARBA" id="ARBA00032071"/>
    </source>
</evidence>
<comment type="catalytic activity">
    <reaction evidence="9">
        <text>8-oxo-dGTP + H2O = 8-oxo-dGMP + diphosphate + H(+)</text>
        <dbReference type="Rhea" id="RHEA:31575"/>
        <dbReference type="ChEBI" id="CHEBI:15377"/>
        <dbReference type="ChEBI" id="CHEBI:15378"/>
        <dbReference type="ChEBI" id="CHEBI:33019"/>
        <dbReference type="ChEBI" id="CHEBI:63224"/>
        <dbReference type="ChEBI" id="CHEBI:77896"/>
    </reaction>
    <physiologicalReaction direction="left-to-right" evidence="9">
        <dbReference type="Rhea" id="RHEA:31576"/>
    </physiologicalReaction>
</comment>
<dbReference type="InterPro" id="IPR015797">
    <property type="entry name" value="NUDIX_hydrolase-like_dom_sf"/>
</dbReference>
<keyword evidence="4" id="KW-0479">Metal-binding</keyword>
<reference evidence="23" key="1">
    <citation type="journal article" date="2014" name="Genome Announc.">
        <title>Draft Genome Sequence of the Yeast Pseudozyma antarctica Type Strain JCM10317, a Producer of the Glycolipid Biosurfactants, Mannosylerythritol Lipids.</title>
        <authorList>
            <person name="Saika A."/>
            <person name="Koike H."/>
            <person name="Hori T."/>
            <person name="Fukuoka T."/>
            <person name="Sato S."/>
            <person name="Habe H."/>
            <person name="Kitamoto D."/>
            <person name="Morita T."/>
        </authorList>
    </citation>
    <scope>NUCLEOTIDE SEQUENCE [LARGE SCALE GENOMIC DNA]</scope>
    <source>
        <strain evidence="23">JCM 10317</strain>
    </source>
</reference>
<sequence length="215" mass="24259">MDSVYGAASLPSWGWYDSERERYAQPSRPSARSSEGDGGYTHTLVFLLNSRQVLLGLKRRGFGAGLYNGLGGKLCAGETARQCAMRECLEEATVTPALTFTGRINITVQQGESISIALFKAPLTASTIREMKQSQEVDPRIFAIKDQGWWEQTRPELRIYFQILLHPLDSQSEETLFTLDIEFNKEPTKDQLPPNERPENHRTPKQWSLTLHNSA</sequence>
<evidence type="ECO:0000256" key="4">
    <source>
        <dbReference type="ARBA" id="ARBA00022723"/>
    </source>
</evidence>
<evidence type="ECO:0000256" key="3">
    <source>
        <dbReference type="ARBA" id="ARBA00011245"/>
    </source>
</evidence>
<evidence type="ECO:0000256" key="12">
    <source>
        <dbReference type="ARBA" id="ARBA00026218"/>
    </source>
</evidence>
<dbReference type="AlphaFoldDB" id="A0A081CDI1"/>
<comment type="cofactor">
    <cofactor evidence="1">
        <name>Mg(2+)</name>
        <dbReference type="ChEBI" id="CHEBI:18420"/>
    </cofactor>
</comment>
<dbReference type="OrthoDB" id="447842at2759"/>
<proteinExistence type="inferred from homology"/>
<evidence type="ECO:0000313" key="23">
    <source>
        <dbReference type="Proteomes" id="UP000053758"/>
    </source>
</evidence>